<reference evidence="1" key="1">
    <citation type="submission" date="2021-03" db="EMBL/GenBank/DDBJ databases">
        <title>Comparative genomics and phylogenomic investigation of the class Geoglossomycetes provide insights into ecological specialization and systematics.</title>
        <authorList>
            <person name="Melie T."/>
            <person name="Pirro S."/>
            <person name="Miller A.N."/>
            <person name="Quandt A."/>
        </authorList>
    </citation>
    <scope>NUCLEOTIDE SEQUENCE</scope>
    <source>
        <strain evidence="1">CAQ_001_2017</strain>
    </source>
</reference>
<evidence type="ECO:0000313" key="1">
    <source>
        <dbReference type="EMBL" id="KAH0544575.1"/>
    </source>
</evidence>
<proteinExistence type="predicted"/>
<sequence>MTTRSVLFQTTGLIPIEAFTILGMNAKPKTPNPIGYFGTGLKYAVAVCARLGIPFRLFIGLKEYQFYAKAVYRELYANTVDEGGECIIAEDEPHGVAGETRIYIEGDEFYQVWEKRDEIFLPKDREPGTQNSKAEIYLGETRHLYWRGLRVYTLPGDRDKFMHTYNILEHIVLTEDRTMQYSSLVGWHIGKIIAQCDDEDVIQAVIEEKEDDSPYIERNIEFAHDEAPSEAFKRVSERLARRSRLGATSRSYGGRWVGSYVDTGGDFRTLEQRFIDNLISAYKARDHEDLADLMFSSQHSGFIEDMLEVTRRRAYGETTSA</sequence>
<gene>
    <name evidence="1" type="ORF">GP486_008509</name>
</gene>
<evidence type="ECO:0000313" key="2">
    <source>
        <dbReference type="Proteomes" id="UP000750711"/>
    </source>
</evidence>
<comment type="caution">
    <text evidence="1">The sequence shown here is derived from an EMBL/GenBank/DDBJ whole genome shotgun (WGS) entry which is preliminary data.</text>
</comment>
<name>A0A9P8L5F0_9PEZI</name>
<dbReference type="Proteomes" id="UP000750711">
    <property type="component" value="Unassembled WGS sequence"/>
</dbReference>
<dbReference type="AlphaFoldDB" id="A0A9P8L5F0"/>
<keyword evidence="2" id="KW-1185">Reference proteome</keyword>
<accession>A0A9P8L5F0</accession>
<protein>
    <submittedName>
        <fullName evidence="1">Uncharacterized protein</fullName>
    </submittedName>
</protein>
<organism evidence="1 2">
    <name type="scientific">Trichoglossum hirsutum</name>
    <dbReference type="NCBI Taxonomy" id="265104"/>
    <lineage>
        <taxon>Eukaryota</taxon>
        <taxon>Fungi</taxon>
        <taxon>Dikarya</taxon>
        <taxon>Ascomycota</taxon>
        <taxon>Pezizomycotina</taxon>
        <taxon>Geoglossomycetes</taxon>
        <taxon>Geoglossales</taxon>
        <taxon>Geoglossaceae</taxon>
        <taxon>Trichoglossum</taxon>
    </lineage>
</organism>
<dbReference type="EMBL" id="JAGHQM010003367">
    <property type="protein sequence ID" value="KAH0544575.1"/>
    <property type="molecule type" value="Genomic_DNA"/>
</dbReference>